<organism evidence="1">
    <name type="scientific">hydrocarbon metagenome</name>
    <dbReference type="NCBI Taxonomy" id="938273"/>
    <lineage>
        <taxon>unclassified sequences</taxon>
        <taxon>metagenomes</taxon>
        <taxon>ecological metagenomes</taxon>
    </lineage>
</organism>
<sequence length="262" mass="30122">MRAPSERANITGKQTIKRYTQINQYMTAVCEQGKVFLHSVNLKDRFAGPLIKQLLEWRRACSPDYLARLDPGLKEAHHSMRDLDIDTLRFKAFEYPGIPTPGAGTAIWMGSMIRAGKSLYSDAINPRPLSKHEIKYALRKSDIELIFEEARRRIAPNAVSRLNCLYVTDDIEVIKAIWENPIIKVRISNGSLVSRVDMSWFDDFCDHRELNVAQCDDFVNNYWKGNPHNSDCKWEYLVDGMIEVIDGLDDLRDALNERDGLM</sequence>
<dbReference type="SUPFAM" id="SSF56399">
    <property type="entry name" value="ADP-ribosylation"/>
    <property type="match status" value="1"/>
</dbReference>
<dbReference type="EMBL" id="LNQE01001437">
    <property type="protein sequence ID" value="KUG17498.1"/>
    <property type="molecule type" value="Genomic_DNA"/>
</dbReference>
<protein>
    <submittedName>
        <fullName evidence="1">Uncharacterized protein</fullName>
    </submittedName>
</protein>
<comment type="caution">
    <text evidence="1">The sequence shown here is derived from an EMBL/GenBank/DDBJ whole genome shotgun (WGS) entry which is preliminary data.</text>
</comment>
<evidence type="ECO:0000313" key="1">
    <source>
        <dbReference type="EMBL" id="KUG17498.1"/>
    </source>
</evidence>
<proteinExistence type="predicted"/>
<dbReference type="AlphaFoldDB" id="A0A0W8F9I6"/>
<accession>A0A0W8F9I6</accession>
<gene>
    <name evidence="1" type="ORF">ASZ90_012817</name>
</gene>
<reference evidence="1" key="1">
    <citation type="journal article" date="2015" name="Proc. Natl. Acad. Sci. U.S.A.">
        <title>Networks of energetic and metabolic interactions define dynamics in microbial communities.</title>
        <authorList>
            <person name="Embree M."/>
            <person name="Liu J.K."/>
            <person name="Al-Bassam M.M."/>
            <person name="Zengler K."/>
        </authorList>
    </citation>
    <scope>NUCLEOTIDE SEQUENCE</scope>
</reference>
<name>A0A0W8F9I6_9ZZZZ</name>